<dbReference type="PANTHER" id="PTHR11157">
    <property type="entry name" value="FATTY ACID ACYL TRANSFERASE-RELATED"/>
    <property type="match status" value="1"/>
</dbReference>
<feature type="transmembrane region" description="Helical" evidence="10">
    <location>
        <begin position="68"/>
        <end position="86"/>
    </location>
</feature>
<keyword evidence="9 10" id="KW-0275">Fatty acid biosynthesis</keyword>
<keyword evidence="5 10" id="KW-0276">Fatty acid metabolism</keyword>
<keyword evidence="12" id="KW-1185">Reference proteome</keyword>
<dbReference type="GO" id="GO:0009922">
    <property type="term" value="F:fatty acid elongase activity"/>
    <property type="evidence" value="ECO:0007669"/>
    <property type="project" value="UniProtKB-EC"/>
</dbReference>
<sequence length="247" mass="29713">MISWWRTVSEYYHDVMVNKSDQRLKNWFMMSGPLPTLIICIFYIYIVKVIGPKLMEKRQPFVLRRFMMYYNLFQVILSALIFYRALKYAWWNDYSLRCQPVDYSNHPRAIRVLETCWLYYMSKFTELFDTVVFVLRKKNNQVSILHIYHHASMPIICWIGLKFVGGGHSTFFGLLNSFVHVIMYGYYFLAGLGPKMQPYLWWKKHLTLLQLMQFVLAIIHSRSQVYDELPMIKGIISLYYDRFARVP</sequence>
<keyword evidence="2 10" id="KW-0444">Lipid biosynthesis</keyword>
<keyword evidence="4 10" id="KW-0812">Transmembrane</keyword>
<comment type="caution">
    <text evidence="10">Lacks conserved residue(s) required for the propagation of feature annotation.</text>
</comment>
<dbReference type="PANTHER" id="PTHR11157:SF69">
    <property type="entry name" value="ELONGATION OF VERY LONG CHAIN FATTY ACIDS PROTEIN 7"/>
    <property type="match status" value="1"/>
</dbReference>
<dbReference type="InterPro" id="IPR002076">
    <property type="entry name" value="ELO_fam"/>
</dbReference>
<evidence type="ECO:0000256" key="9">
    <source>
        <dbReference type="ARBA" id="ARBA00023160"/>
    </source>
</evidence>
<comment type="similarity">
    <text evidence="10">Belongs to the ELO family.</text>
</comment>
<feature type="transmembrane region" description="Helical" evidence="10">
    <location>
        <begin position="171"/>
        <end position="189"/>
    </location>
</feature>
<keyword evidence="7 10" id="KW-0443">Lipid metabolism</keyword>
<dbReference type="AlphaFoldDB" id="A0AA39FVR6"/>
<evidence type="ECO:0000256" key="10">
    <source>
        <dbReference type="RuleBase" id="RU361115"/>
    </source>
</evidence>
<evidence type="ECO:0000256" key="1">
    <source>
        <dbReference type="ARBA" id="ARBA00004141"/>
    </source>
</evidence>
<dbReference type="GO" id="GO:0019367">
    <property type="term" value="P:fatty acid elongation, saturated fatty acid"/>
    <property type="evidence" value="ECO:0007669"/>
    <property type="project" value="TreeGrafter"/>
</dbReference>
<evidence type="ECO:0000256" key="3">
    <source>
        <dbReference type="ARBA" id="ARBA00022679"/>
    </source>
</evidence>
<name>A0AA39FVR6_9HYME</name>
<keyword evidence="6 10" id="KW-1133">Transmembrane helix</keyword>
<feature type="transmembrane region" description="Helical" evidence="10">
    <location>
        <begin position="27"/>
        <end position="47"/>
    </location>
</feature>
<evidence type="ECO:0000313" key="12">
    <source>
        <dbReference type="Proteomes" id="UP001168990"/>
    </source>
</evidence>
<comment type="caution">
    <text evidence="11">The sequence shown here is derived from an EMBL/GenBank/DDBJ whole genome shotgun (WGS) entry which is preliminary data.</text>
</comment>
<dbReference type="GO" id="GO:0042761">
    <property type="term" value="P:very long-chain fatty acid biosynthetic process"/>
    <property type="evidence" value="ECO:0007669"/>
    <property type="project" value="TreeGrafter"/>
</dbReference>
<dbReference type="Proteomes" id="UP001168990">
    <property type="component" value="Unassembled WGS sequence"/>
</dbReference>
<comment type="catalytic activity">
    <reaction evidence="10">
        <text>a very-long-chain acyl-CoA + malonyl-CoA + H(+) = a very-long-chain 3-oxoacyl-CoA + CO2 + CoA</text>
        <dbReference type="Rhea" id="RHEA:32727"/>
        <dbReference type="ChEBI" id="CHEBI:15378"/>
        <dbReference type="ChEBI" id="CHEBI:16526"/>
        <dbReference type="ChEBI" id="CHEBI:57287"/>
        <dbReference type="ChEBI" id="CHEBI:57384"/>
        <dbReference type="ChEBI" id="CHEBI:90725"/>
        <dbReference type="ChEBI" id="CHEBI:90736"/>
        <dbReference type="EC" id="2.3.1.199"/>
    </reaction>
</comment>
<reference evidence="11" key="2">
    <citation type="submission" date="2023-03" db="EMBL/GenBank/DDBJ databases">
        <authorList>
            <person name="Inwood S.N."/>
            <person name="Skelly J.G."/>
            <person name="Guhlin J."/>
            <person name="Harrop T.W.R."/>
            <person name="Goldson S.G."/>
            <person name="Dearden P.K."/>
        </authorList>
    </citation>
    <scope>NUCLEOTIDE SEQUENCE</scope>
    <source>
        <strain evidence="11">Irish</strain>
        <tissue evidence="11">Whole body</tissue>
    </source>
</reference>
<evidence type="ECO:0000256" key="7">
    <source>
        <dbReference type="ARBA" id="ARBA00023098"/>
    </source>
</evidence>
<keyword evidence="8 10" id="KW-0472">Membrane</keyword>
<evidence type="ECO:0000256" key="8">
    <source>
        <dbReference type="ARBA" id="ARBA00023136"/>
    </source>
</evidence>
<comment type="subcellular location">
    <subcellularLocation>
        <location evidence="1">Membrane</location>
        <topology evidence="1">Multi-pass membrane protein</topology>
    </subcellularLocation>
</comment>
<feature type="transmembrane region" description="Helical" evidence="10">
    <location>
        <begin position="147"/>
        <end position="165"/>
    </location>
</feature>
<keyword evidence="3 10" id="KW-0808">Transferase</keyword>
<evidence type="ECO:0000256" key="6">
    <source>
        <dbReference type="ARBA" id="ARBA00022989"/>
    </source>
</evidence>
<protein>
    <recommendedName>
        <fullName evidence="10">Elongation of very long chain fatty acids protein</fullName>
        <ecNumber evidence="10">2.3.1.199</ecNumber>
    </recommendedName>
    <alternativeName>
        <fullName evidence="10">Very-long-chain 3-oxoacyl-CoA synthase</fullName>
    </alternativeName>
</protein>
<reference evidence="11" key="1">
    <citation type="journal article" date="2023" name="bioRxiv">
        <title>Scaffold-level genome assemblies of two parasitoid biocontrol wasps reveal the parthenogenesis mechanism and an associated novel virus.</title>
        <authorList>
            <person name="Inwood S."/>
            <person name="Skelly J."/>
            <person name="Guhlin J."/>
            <person name="Harrop T."/>
            <person name="Goldson S."/>
            <person name="Dearden P."/>
        </authorList>
    </citation>
    <scope>NUCLEOTIDE SEQUENCE</scope>
    <source>
        <strain evidence="11">Irish</strain>
        <tissue evidence="11">Whole body</tissue>
    </source>
</reference>
<dbReference type="EC" id="2.3.1.199" evidence="10"/>
<evidence type="ECO:0000256" key="5">
    <source>
        <dbReference type="ARBA" id="ARBA00022832"/>
    </source>
</evidence>
<gene>
    <name evidence="11" type="ORF">PV328_000866</name>
</gene>
<evidence type="ECO:0000256" key="4">
    <source>
        <dbReference type="ARBA" id="ARBA00022692"/>
    </source>
</evidence>
<dbReference type="GO" id="GO:0005789">
    <property type="term" value="C:endoplasmic reticulum membrane"/>
    <property type="evidence" value="ECO:0007669"/>
    <property type="project" value="TreeGrafter"/>
</dbReference>
<evidence type="ECO:0000313" key="11">
    <source>
        <dbReference type="EMBL" id="KAK0176760.1"/>
    </source>
</evidence>
<dbReference type="Pfam" id="PF01151">
    <property type="entry name" value="ELO"/>
    <property type="match status" value="1"/>
</dbReference>
<proteinExistence type="inferred from homology"/>
<dbReference type="EMBL" id="JAQQBS010000001">
    <property type="protein sequence ID" value="KAK0176760.1"/>
    <property type="molecule type" value="Genomic_DNA"/>
</dbReference>
<dbReference type="GO" id="GO:0034626">
    <property type="term" value="P:fatty acid elongation, polyunsaturated fatty acid"/>
    <property type="evidence" value="ECO:0007669"/>
    <property type="project" value="TreeGrafter"/>
</dbReference>
<evidence type="ECO:0000256" key="2">
    <source>
        <dbReference type="ARBA" id="ARBA00022516"/>
    </source>
</evidence>
<dbReference type="GO" id="GO:0034625">
    <property type="term" value="P:fatty acid elongation, monounsaturated fatty acid"/>
    <property type="evidence" value="ECO:0007669"/>
    <property type="project" value="TreeGrafter"/>
</dbReference>
<accession>A0AA39FVR6</accession>
<organism evidence="11 12">
    <name type="scientific">Microctonus aethiopoides</name>
    <dbReference type="NCBI Taxonomy" id="144406"/>
    <lineage>
        <taxon>Eukaryota</taxon>
        <taxon>Metazoa</taxon>
        <taxon>Ecdysozoa</taxon>
        <taxon>Arthropoda</taxon>
        <taxon>Hexapoda</taxon>
        <taxon>Insecta</taxon>
        <taxon>Pterygota</taxon>
        <taxon>Neoptera</taxon>
        <taxon>Endopterygota</taxon>
        <taxon>Hymenoptera</taxon>
        <taxon>Apocrita</taxon>
        <taxon>Ichneumonoidea</taxon>
        <taxon>Braconidae</taxon>
        <taxon>Euphorinae</taxon>
        <taxon>Microctonus</taxon>
    </lineage>
</organism>
<dbReference type="GO" id="GO:0030148">
    <property type="term" value="P:sphingolipid biosynthetic process"/>
    <property type="evidence" value="ECO:0007669"/>
    <property type="project" value="TreeGrafter"/>
</dbReference>